<dbReference type="InterPro" id="IPR050640">
    <property type="entry name" value="Bact_2-comp_sensor_kinase"/>
</dbReference>
<dbReference type="InterPro" id="IPR010559">
    <property type="entry name" value="Sig_transdc_His_kin_internal"/>
</dbReference>
<dbReference type="GO" id="GO:0000155">
    <property type="term" value="F:phosphorelay sensor kinase activity"/>
    <property type="evidence" value="ECO:0007669"/>
    <property type="project" value="InterPro"/>
</dbReference>
<keyword evidence="4" id="KW-1185">Reference proteome</keyword>
<dbReference type="PANTHER" id="PTHR34220:SF7">
    <property type="entry name" value="SENSOR HISTIDINE KINASE YPDA"/>
    <property type="match status" value="1"/>
</dbReference>
<name>A0A842IX96_9FLAO</name>
<dbReference type="GO" id="GO:0016020">
    <property type="term" value="C:membrane"/>
    <property type="evidence" value="ECO:0007669"/>
    <property type="project" value="InterPro"/>
</dbReference>
<protein>
    <submittedName>
        <fullName evidence="3">Histidine kinase</fullName>
    </submittedName>
</protein>
<reference evidence="3" key="1">
    <citation type="submission" date="2020-08" db="EMBL/GenBank/DDBJ databases">
        <title>Winogradskyella ouciana sp. nov., isolated from the hadal seawater of the Mariana Trench.</title>
        <authorList>
            <person name="He X."/>
        </authorList>
    </citation>
    <scope>NUCLEOTIDE SEQUENCE [LARGE SCALE GENOMIC DNA]</scope>
    <source>
        <strain evidence="3">KCTC 52348</strain>
    </source>
</reference>
<keyword evidence="1" id="KW-0812">Transmembrane</keyword>
<keyword evidence="3" id="KW-0808">Transferase</keyword>
<dbReference type="Proteomes" id="UP000533900">
    <property type="component" value="Unassembled WGS sequence"/>
</dbReference>
<keyword evidence="1" id="KW-0472">Membrane</keyword>
<accession>A0A842IX96</accession>
<proteinExistence type="predicted"/>
<keyword evidence="1" id="KW-1133">Transmembrane helix</keyword>
<dbReference type="AlphaFoldDB" id="A0A842IX96"/>
<comment type="caution">
    <text evidence="3">The sequence shown here is derived from an EMBL/GenBank/DDBJ whole genome shotgun (WGS) entry which is preliminary data.</text>
</comment>
<dbReference type="Gene3D" id="3.30.565.10">
    <property type="entry name" value="Histidine kinase-like ATPase, C-terminal domain"/>
    <property type="match status" value="1"/>
</dbReference>
<feature type="transmembrane region" description="Helical" evidence="1">
    <location>
        <begin position="12"/>
        <end position="30"/>
    </location>
</feature>
<evidence type="ECO:0000256" key="1">
    <source>
        <dbReference type="SAM" id="Phobius"/>
    </source>
</evidence>
<evidence type="ECO:0000313" key="3">
    <source>
        <dbReference type="EMBL" id="MBC2846644.1"/>
    </source>
</evidence>
<dbReference type="Pfam" id="PF06580">
    <property type="entry name" value="His_kinase"/>
    <property type="match status" value="1"/>
</dbReference>
<sequence length="273" mass="31816">MISILKKNNWLLLKVIVLVTILVPLGITAYEIIVLQKDSVLFLGDFHPAVAIFVLLYYGILLIIGILWIIIQLKSVLKLKNENKTSELLHLQSQVNPHFFFNMLNNLYGLIDVDSEKAKALILKLSELMRYSIYEGEKNTVSLEEEVEYLKNYIELHRMRYHKDIDLKFNLHIENSKLRITPLLFIILLENAFKHGVENLRDTSYIYITLKSLDSTVYFEIVNNFDASQLPETSGIGIKNLKRRLELAYPNKHKLTFTKSESVHKVNLELQLW</sequence>
<evidence type="ECO:0000259" key="2">
    <source>
        <dbReference type="Pfam" id="PF06580"/>
    </source>
</evidence>
<dbReference type="PANTHER" id="PTHR34220">
    <property type="entry name" value="SENSOR HISTIDINE KINASE YPDA"/>
    <property type="match status" value="1"/>
</dbReference>
<gene>
    <name evidence="3" type="ORF">H7F21_16175</name>
</gene>
<feature type="domain" description="Signal transduction histidine kinase internal region" evidence="2">
    <location>
        <begin position="87"/>
        <end position="164"/>
    </location>
</feature>
<dbReference type="SUPFAM" id="SSF55874">
    <property type="entry name" value="ATPase domain of HSP90 chaperone/DNA topoisomerase II/histidine kinase"/>
    <property type="match status" value="1"/>
</dbReference>
<feature type="transmembrane region" description="Helical" evidence="1">
    <location>
        <begin position="50"/>
        <end position="71"/>
    </location>
</feature>
<dbReference type="EMBL" id="JACLCP010000006">
    <property type="protein sequence ID" value="MBC2846644.1"/>
    <property type="molecule type" value="Genomic_DNA"/>
</dbReference>
<dbReference type="InterPro" id="IPR036890">
    <property type="entry name" value="HATPase_C_sf"/>
</dbReference>
<dbReference type="RefSeq" id="WP_185790350.1">
    <property type="nucleotide sequence ID" value="NZ_JACLCP010000006.1"/>
</dbReference>
<organism evidence="3 4">
    <name type="scientific">Winogradskyella flava</name>
    <dbReference type="NCBI Taxonomy" id="1884876"/>
    <lineage>
        <taxon>Bacteria</taxon>
        <taxon>Pseudomonadati</taxon>
        <taxon>Bacteroidota</taxon>
        <taxon>Flavobacteriia</taxon>
        <taxon>Flavobacteriales</taxon>
        <taxon>Flavobacteriaceae</taxon>
        <taxon>Winogradskyella</taxon>
    </lineage>
</organism>
<evidence type="ECO:0000313" key="4">
    <source>
        <dbReference type="Proteomes" id="UP000533900"/>
    </source>
</evidence>
<keyword evidence="3" id="KW-0418">Kinase</keyword>